<protein>
    <submittedName>
        <fullName evidence="1">Uncharacterized protein</fullName>
    </submittedName>
</protein>
<keyword evidence="2" id="KW-1185">Reference proteome</keyword>
<gene>
    <name evidence="1" type="ORF">HPB47_024335</name>
</gene>
<dbReference type="EMBL" id="JABSTQ010009494">
    <property type="protein sequence ID" value="KAG0428699.1"/>
    <property type="molecule type" value="Genomic_DNA"/>
</dbReference>
<evidence type="ECO:0000313" key="1">
    <source>
        <dbReference type="EMBL" id="KAG0428699.1"/>
    </source>
</evidence>
<comment type="caution">
    <text evidence="1">The sequence shown here is derived from an EMBL/GenBank/DDBJ whole genome shotgun (WGS) entry which is preliminary data.</text>
</comment>
<sequence length="217" mass="24736">MEWLIRDKKHFVFHLTPVNAKYIPMRNIMVILASIIRPPVYALEGPDGLNFGGLGNVMGHEIMHAFDVEGSKRDAAGRLTHWWTPRAWKYFENKTLCLRNSHQTASQGRARLLDDSLDSENMVDFLALSSVFKAFRKFQDTRRFPNLPYNSRQLFFIASCLKLCSALEGSTRHYAAPQQRCNYVERKLALQNPGSCVQSPPLPVSIWMSILPACGHV</sequence>
<proteinExistence type="predicted"/>
<accession>A0AC60Q6V8</accession>
<organism evidence="1 2">
    <name type="scientific">Ixodes persulcatus</name>
    <name type="common">Taiga tick</name>
    <dbReference type="NCBI Taxonomy" id="34615"/>
    <lineage>
        <taxon>Eukaryota</taxon>
        <taxon>Metazoa</taxon>
        <taxon>Ecdysozoa</taxon>
        <taxon>Arthropoda</taxon>
        <taxon>Chelicerata</taxon>
        <taxon>Arachnida</taxon>
        <taxon>Acari</taxon>
        <taxon>Parasitiformes</taxon>
        <taxon>Ixodida</taxon>
        <taxon>Ixodoidea</taxon>
        <taxon>Ixodidae</taxon>
        <taxon>Ixodinae</taxon>
        <taxon>Ixodes</taxon>
    </lineage>
</organism>
<name>A0AC60Q6V8_IXOPE</name>
<evidence type="ECO:0000313" key="2">
    <source>
        <dbReference type="Proteomes" id="UP000805193"/>
    </source>
</evidence>
<dbReference type="Proteomes" id="UP000805193">
    <property type="component" value="Unassembled WGS sequence"/>
</dbReference>
<reference evidence="1 2" key="1">
    <citation type="journal article" date="2020" name="Cell">
        <title>Large-Scale Comparative Analyses of Tick Genomes Elucidate Their Genetic Diversity and Vector Capacities.</title>
        <authorList>
            <consortium name="Tick Genome and Microbiome Consortium (TIGMIC)"/>
            <person name="Jia N."/>
            <person name="Wang J."/>
            <person name="Shi W."/>
            <person name="Du L."/>
            <person name="Sun Y."/>
            <person name="Zhan W."/>
            <person name="Jiang J.F."/>
            <person name="Wang Q."/>
            <person name="Zhang B."/>
            <person name="Ji P."/>
            <person name="Bell-Sakyi L."/>
            <person name="Cui X.M."/>
            <person name="Yuan T.T."/>
            <person name="Jiang B.G."/>
            <person name="Yang W.F."/>
            <person name="Lam T.T."/>
            <person name="Chang Q.C."/>
            <person name="Ding S.J."/>
            <person name="Wang X.J."/>
            <person name="Zhu J.G."/>
            <person name="Ruan X.D."/>
            <person name="Zhao L."/>
            <person name="Wei J.T."/>
            <person name="Ye R.Z."/>
            <person name="Que T.C."/>
            <person name="Du C.H."/>
            <person name="Zhou Y.H."/>
            <person name="Cheng J.X."/>
            <person name="Dai P.F."/>
            <person name="Guo W.B."/>
            <person name="Han X.H."/>
            <person name="Huang E.J."/>
            <person name="Li L.F."/>
            <person name="Wei W."/>
            <person name="Gao Y.C."/>
            <person name="Liu J.Z."/>
            <person name="Shao H.Z."/>
            <person name="Wang X."/>
            <person name="Wang C.C."/>
            <person name="Yang T.C."/>
            <person name="Huo Q.B."/>
            <person name="Li W."/>
            <person name="Chen H.Y."/>
            <person name="Chen S.E."/>
            <person name="Zhou L.G."/>
            <person name="Ni X.B."/>
            <person name="Tian J.H."/>
            <person name="Sheng Y."/>
            <person name="Liu T."/>
            <person name="Pan Y.S."/>
            <person name="Xia L.Y."/>
            <person name="Li J."/>
            <person name="Zhao F."/>
            <person name="Cao W.C."/>
        </authorList>
    </citation>
    <scope>NUCLEOTIDE SEQUENCE [LARGE SCALE GENOMIC DNA]</scope>
    <source>
        <strain evidence="1">Iper-2018</strain>
    </source>
</reference>